<dbReference type="AlphaFoldDB" id="A0A077R798"/>
<evidence type="ECO:0000313" key="3">
    <source>
        <dbReference type="EMBL" id="CDI54872.1"/>
    </source>
</evidence>
<reference evidence="3" key="1">
    <citation type="journal article" date="2014" name="Genome Biol. Evol.">
        <title>Gene Loss Rather Than Gene Gain Is Associated with a Host Jump from Monocots to Dicots in the Smut Fungus Melanopsichium pennsylvanicum.</title>
        <authorList>
            <person name="Sharma R."/>
            <person name="Mishra B."/>
            <person name="Runge F."/>
            <person name="Thines M."/>
        </authorList>
    </citation>
    <scope>NUCLEOTIDE SEQUENCE</scope>
    <source>
        <strain evidence="3">4</strain>
    </source>
</reference>
<sequence>MKSFTFILSALVLAGGTTATTMPHFRQERYEVDPSGLMVREGGYKLFCSVTVQQLSIPRACFKADWGVSKNFMYISSKQLDGYISENKTNFVVKVNGTATFQLRHPGHAPVTVSLYDVHNTTFKLDPVTKYKKSHQGKEPPKGCVAVIAFTQRDGSKPDTIPSVNKIHCPGTDEPIDLHIYKDVPQPDFDNSITTSTETYSTPPPSKDNEFDGFP</sequence>
<protein>
    <submittedName>
        <fullName evidence="3">Uncharacterized protein</fullName>
    </submittedName>
</protein>
<accession>A0A077R798</accession>
<proteinExistence type="predicted"/>
<feature type="region of interest" description="Disordered" evidence="1">
    <location>
        <begin position="182"/>
        <end position="215"/>
    </location>
</feature>
<feature type="chain" id="PRO_5001723055" evidence="2">
    <location>
        <begin position="20"/>
        <end position="215"/>
    </location>
</feature>
<dbReference type="EMBL" id="HG529631">
    <property type="protein sequence ID" value="CDI54872.1"/>
    <property type="molecule type" value="Genomic_DNA"/>
</dbReference>
<name>A0A077R798_9BASI</name>
<evidence type="ECO:0000256" key="2">
    <source>
        <dbReference type="SAM" id="SignalP"/>
    </source>
</evidence>
<keyword evidence="2" id="KW-0732">Signal</keyword>
<feature type="signal peptide" evidence="2">
    <location>
        <begin position="1"/>
        <end position="19"/>
    </location>
</feature>
<evidence type="ECO:0000256" key="1">
    <source>
        <dbReference type="SAM" id="MobiDB-lite"/>
    </source>
</evidence>
<organism evidence="3">
    <name type="scientific">Melanopsichium pennsylvanicum 4</name>
    <dbReference type="NCBI Taxonomy" id="1398559"/>
    <lineage>
        <taxon>Eukaryota</taxon>
        <taxon>Fungi</taxon>
        <taxon>Dikarya</taxon>
        <taxon>Basidiomycota</taxon>
        <taxon>Ustilaginomycotina</taxon>
        <taxon>Ustilaginomycetes</taxon>
        <taxon>Ustilaginales</taxon>
        <taxon>Ustilaginaceae</taxon>
        <taxon>Melanopsichium</taxon>
    </lineage>
</organism>